<dbReference type="InterPro" id="IPR006671">
    <property type="entry name" value="Cyclin_N"/>
</dbReference>
<evidence type="ECO:0000313" key="9">
    <source>
        <dbReference type="EMBL" id="GMH00222.1"/>
    </source>
</evidence>
<evidence type="ECO:0000256" key="4">
    <source>
        <dbReference type="ARBA" id="ARBA00023306"/>
    </source>
</evidence>
<dbReference type="InterPro" id="IPR013763">
    <property type="entry name" value="Cyclin-like_dom"/>
</dbReference>
<dbReference type="InterPro" id="IPR039361">
    <property type="entry name" value="Cyclin"/>
</dbReference>
<keyword evidence="4" id="KW-0131">Cell cycle</keyword>
<evidence type="ECO:0000256" key="5">
    <source>
        <dbReference type="RuleBase" id="RU000383"/>
    </source>
</evidence>
<dbReference type="SMART" id="SM01332">
    <property type="entry name" value="Cyclin_C"/>
    <property type="match status" value="1"/>
</dbReference>
<dbReference type="CDD" id="cd20544">
    <property type="entry name" value="CYCLIN_AtCycD-like_rpt2"/>
    <property type="match status" value="1"/>
</dbReference>
<dbReference type="PROSITE" id="PS00292">
    <property type="entry name" value="CYCLINS"/>
    <property type="match status" value="1"/>
</dbReference>
<dbReference type="SUPFAM" id="SSF47954">
    <property type="entry name" value="Cyclin-like"/>
    <property type="match status" value="2"/>
</dbReference>
<organism evidence="9 10">
    <name type="scientific">Nepenthes gracilis</name>
    <name type="common">Slender pitcher plant</name>
    <dbReference type="NCBI Taxonomy" id="150966"/>
    <lineage>
        <taxon>Eukaryota</taxon>
        <taxon>Viridiplantae</taxon>
        <taxon>Streptophyta</taxon>
        <taxon>Embryophyta</taxon>
        <taxon>Tracheophyta</taxon>
        <taxon>Spermatophyta</taxon>
        <taxon>Magnoliopsida</taxon>
        <taxon>eudicotyledons</taxon>
        <taxon>Gunneridae</taxon>
        <taxon>Pentapetalae</taxon>
        <taxon>Caryophyllales</taxon>
        <taxon>Nepenthaceae</taxon>
        <taxon>Nepenthes</taxon>
    </lineage>
</organism>
<accession>A0AAD3P6E9</accession>
<name>A0AAD3P6E9_NEPGR</name>
<feature type="domain" description="Cyclin-like" evidence="7">
    <location>
        <begin position="106"/>
        <end position="193"/>
    </location>
</feature>
<evidence type="ECO:0000259" key="7">
    <source>
        <dbReference type="SMART" id="SM00385"/>
    </source>
</evidence>
<protein>
    <submittedName>
        <fullName evidence="9">Uncharacterized protein</fullName>
    </submittedName>
</protein>
<dbReference type="FunFam" id="1.10.472.10:FF:000040">
    <property type="entry name" value="D6-type cyclin"/>
    <property type="match status" value="1"/>
</dbReference>
<dbReference type="InterPro" id="IPR048258">
    <property type="entry name" value="Cyclins_cyclin-box"/>
</dbReference>
<feature type="domain" description="Cyclin C-terminal" evidence="8">
    <location>
        <begin position="202"/>
        <end position="338"/>
    </location>
</feature>
<dbReference type="InterPro" id="IPR036915">
    <property type="entry name" value="Cyclin-like_sf"/>
</dbReference>
<dbReference type="AlphaFoldDB" id="A0AAD3P6E9"/>
<dbReference type="PANTHER" id="PTHR10177">
    <property type="entry name" value="CYCLINS"/>
    <property type="match status" value="1"/>
</dbReference>
<dbReference type="CDD" id="cd20543">
    <property type="entry name" value="CYCLIN_AtCycD-like_rpt1"/>
    <property type="match status" value="1"/>
</dbReference>
<evidence type="ECO:0000256" key="1">
    <source>
        <dbReference type="ARBA" id="ARBA00009065"/>
    </source>
</evidence>
<proteinExistence type="inferred from homology"/>
<dbReference type="GO" id="GO:0051301">
    <property type="term" value="P:cell division"/>
    <property type="evidence" value="ECO:0007669"/>
    <property type="project" value="UniProtKB-KW"/>
</dbReference>
<sequence length="360" mass="39630">MAPSFDGALSSLLCAEDNLSIFYGADNVGLVDDFQINASHHRNHRTLVQELGFNGGEGFARLLPMASEECLSLMIERETEHLPGPDYLSRLRNGDLDLKARKEAVDWICRVQSHYNFGPLSAYLSINYLDRFLSTYKLPGKVWMVPLLAVAALSLAAKMEETEVPLSLDLQIGESKFIFESKTIQRMELLVLSTLKWRMQSVTPFSLVDYFLCKLNGDQMPPRSSICRSIQLIMSTIKGIDFLEFRPSEIAAAVAISVTVETETVDTSKVISLISEHVEKERLLICLELVHDLLLAKGSLKVPSSSSASVPQSPVGVLDAACLSYKSDDTPAVSCPDSTQNSPAAAAKRRKLSNTSEVDP</sequence>
<dbReference type="Proteomes" id="UP001279734">
    <property type="component" value="Unassembled WGS sequence"/>
</dbReference>
<evidence type="ECO:0000256" key="3">
    <source>
        <dbReference type="ARBA" id="ARBA00023127"/>
    </source>
</evidence>
<dbReference type="FunFam" id="1.10.472.10:FF:000034">
    <property type="entry name" value="D2/4-type cyclin"/>
    <property type="match status" value="1"/>
</dbReference>
<feature type="region of interest" description="Disordered" evidence="6">
    <location>
        <begin position="329"/>
        <end position="360"/>
    </location>
</feature>
<comment type="caution">
    <text evidence="9">The sequence shown here is derived from an EMBL/GenBank/DDBJ whole genome shotgun (WGS) entry which is preliminary data.</text>
</comment>
<dbReference type="Pfam" id="PF02984">
    <property type="entry name" value="Cyclin_C"/>
    <property type="match status" value="1"/>
</dbReference>
<keyword evidence="3 5" id="KW-0195">Cyclin</keyword>
<reference evidence="9" key="1">
    <citation type="submission" date="2023-05" db="EMBL/GenBank/DDBJ databases">
        <title>Nepenthes gracilis genome sequencing.</title>
        <authorList>
            <person name="Fukushima K."/>
        </authorList>
    </citation>
    <scope>NUCLEOTIDE SEQUENCE</scope>
    <source>
        <strain evidence="9">SING2019-196</strain>
    </source>
</reference>
<comment type="similarity">
    <text evidence="1">Belongs to the cyclin family. Cyclin D subfamily.</text>
</comment>
<dbReference type="InterPro" id="IPR004367">
    <property type="entry name" value="Cyclin_C-dom"/>
</dbReference>
<evidence type="ECO:0000256" key="6">
    <source>
        <dbReference type="SAM" id="MobiDB-lite"/>
    </source>
</evidence>
<keyword evidence="10" id="KW-1185">Reference proteome</keyword>
<dbReference type="Pfam" id="PF00134">
    <property type="entry name" value="Cyclin_N"/>
    <property type="match status" value="1"/>
</dbReference>
<evidence type="ECO:0000256" key="2">
    <source>
        <dbReference type="ARBA" id="ARBA00022618"/>
    </source>
</evidence>
<gene>
    <name evidence="9" type="ORF">Nepgr_002061</name>
</gene>
<dbReference type="Gene3D" id="1.10.472.10">
    <property type="entry name" value="Cyclin-like"/>
    <property type="match status" value="2"/>
</dbReference>
<dbReference type="EMBL" id="BSYO01000002">
    <property type="protein sequence ID" value="GMH00222.1"/>
    <property type="molecule type" value="Genomic_DNA"/>
</dbReference>
<keyword evidence="2" id="KW-0132">Cell division</keyword>
<evidence type="ECO:0000259" key="8">
    <source>
        <dbReference type="SMART" id="SM01332"/>
    </source>
</evidence>
<evidence type="ECO:0000313" key="10">
    <source>
        <dbReference type="Proteomes" id="UP001279734"/>
    </source>
</evidence>
<dbReference type="SMART" id="SM00385">
    <property type="entry name" value="CYCLIN"/>
    <property type="match status" value="1"/>
</dbReference>